<dbReference type="AlphaFoldDB" id="A0A1W0A5S1"/>
<evidence type="ECO:0000313" key="1">
    <source>
        <dbReference type="EMBL" id="OQS05558.1"/>
    </source>
</evidence>
<gene>
    <name evidence="1" type="ORF">THRCLA_02336</name>
</gene>
<protein>
    <submittedName>
        <fullName evidence="1">Uncharacterized protein</fullName>
    </submittedName>
</protein>
<accession>A0A1W0A5S1</accession>
<keyword evidence="2" id="KW-1185">Reference proteome</keyword>
<proteinExistence type="predicted"/>
<dbReference type="Proteomes" id="UP000243217">
    <property type="component" value="Unassembled WGS sequence"/>
</dbReference>
<sequence length="173" mass="19781">MLTYYQDICSNLQSHQLASIVSYDIAKIIQFTDIALLRKQPHDVSLLKLLAWVLVQYYVGLVPFVPYNNRLQPLIYWQEMMAMALAQLSRAVVIRICEEFEDIRVPIVDFCTLYTTSTTDSFLQLQPIPIAIATGFSVDSSFKSENSPFFAAYTNTKNSTALEILIFFQFLGQ</sequence>
<dbReference type="EMBL" id="JNBS01000446">
    <property type="protein sequence ID" value="OQS05558.1"/>
    <property type="molecule type" value="Genomic_DNA"/>
</dbReference>
<name>A0A1W0A5S1_9STRA</name>
<reference evidence="1 2" key="1">
    <citation type="journal article" date="2014" name="Genome Biol. Evol.">
        <title>The secreted proteins of Achlya hypogyna and Thraustotheca clavata identify the ancestral oomycete secretome and reveal gene acquisitions by horizontal gene transfer.</title>
        <authorList>
            <person name="Misner I."/>
            <person name="Blouin N."/>
            <person name="Leonard G."/>
            <person name="Richards T.A."/>
            <person name="Lane C.E."/>
        </authorList>
    </citation>
    <scope>NUCLEOTIDE SEQUENCE [LARGE SCALE GENOMIC DNA]</scope>
    <source>
        <strain evidence="1 2">ATCC 34112</strain>
    </source>
</reference>
<evidence type="ECO:0000313" key="2">
    <source>
        <dbReference type="Proteomes" id="UP000243217"/>
    </source>
</evidence>
<comment type="caution">
    <text evidence="1">The sequence shown here is derived from an EMBL/GenBank/DDBJ whole genome shotgun (WGS) entry which is preliminary data.</text>
</comment>
<organism evidence="1 2">
    <name type="scientific">Thraustotheca clavata</name>
    <dbReference type="NCBI Taxonomy" id="74557"/>
    <lineage>
        <taxon>Eukaryota</taxon>
        <taxon>Sar</taxon>
        <taxon>Stramenopiles</taxon>
        <taxon>Oomycota</taxon>
        <taxon>Saprolegniomycetes</taxon>
        <taxon>Saprolegniales</taxon>
        <taxon>Achlyaceae</taxon>
        <taxon>Thraustotheca</taxon>
    </lineage>
</organism>